<name>A0A1F7YKA6_9BACT</name>
<comment type="subcellular location">
    <subcellularLocation>
        <location evidence="1 6">Cell membrane</location>
        <topology evidence="1 6">Multi-pass membrane protein</topology>
    </subcellularLocation>
</comment>
<accession>A0A1F7YKA6</accession>
<evidence type="ECO:0000256" key="5">
    <source>
        <dbReference type="ARBA" id="ARBA00023136"/>
    </source>
</evidence>
<dbReference type="InterPro" id="IPR015414">
    <property type="entry name" value="TMEM64"/>
</dbReference>
<dbReference type="PANTHER" id="PTHR12677:SF59">
    <property type="entry name" value="GOLGI APPARATUS MEMBRANE PROTEIN TVP38-RELATED"/>
    <property type="match status" value="1"/>
</dbReference>
<keyword evidence="3 6" id="KW-0812">Transmembrane</keyword>
<dbReference type="AlphaFoldDB" id="A0A1F7YKA6"/>
<feature type="transmembrane region" description="Helical" evidence="6">
    <location>
        <begin position="12"/>
        <end position="28"/>
    </location>
</feature>
<dbReference type="PANTHER" id="PTHR12677">
    <property type="entry name" value="GOLGI APPARATUS MEMBRANE PROTEIN TVP38-RELATED"/>
    <property type="match status" value="1"/>
</dbReference>
<evidence type="ECO:0000313" key="9">
    <source>
        <dbReference type="Proteomes" id="UP000178851"/>
    </source>
</evidence>
<sequence>MYHKHHFRLHFGRYLILVFLGIILIVLVNSGKFDNTVVLINFIKQHPFWGIFIYFIFMIISTIVVPIPSVPLWPVAIYLYGFWLAFALSAIGTIVGATINFVIAKKFGKPIVIKMISHKLYEEINHLVNIENTKMFFLIRVFGNNYFDTISYIAGLSRLSLKSYLLVTTPTSVAWVFIQMMVIQKLGGIENIKSFIAVMTFYGTVILFGTLMWETYHKHHLLRKLKPVYAE</sequence>
<evidence type="ECO:0000256" key="2">
    <source>
        <dbReference type="ARBA" id="ARBA00022475"/>
    </source>
</evidence>
<evidence type="ECO:0000256" key="3">
    <source>
        <dbReference type="ARBA" id="ARBA00022692"/>
    </source>
</evidence>
<protein>
    <recommendedName>
        <fullName evidence="6">TVP38/TMEM64 family membrane protein</fullName>
    </recommendedName>
</protein>
<keyword evidence="5 6" id="KW-0472">Membrane</keyword>
<feature type="domain" description="VTT" evidence="7">
    <location>
        <begin position="67"/>
        <end position="183"/>
    </location>
</feature>
<evidence type="ECO:0000256" key="4">
    <source>
        <dbReference type="ARBA" id="ARBA00022989"/>
    </source>
</evidence>
<reference evidence="8 9" key="1">
    <citation type="journal article" date="2016" name="Nat. Commun.">
        <title>Thousands of microbial genomes shed light on interconnected biogeochemical processes in an aquifer system.</title>
        <authorList>
            <person name="Anantharaman K."/>
            <person name="Brown C.T."/>
            <person name="Hug L.A."/>
            <person name="Sharon I."/>
            <person name="Castelle C.J."/>
            <person name="Probst A.J."/>
            <person name="Thomas B.C."/>
            <person name="Singh A."/>
            <person name="Wilkins M.J."/>
            <person name="Karaoz U."/>
            <person name="Brodie E.L."/>
            <person name="Williams K.H."/>
            <person name="Hubbard S.S."/>
            <person name="Banfield J.F."/>
        </authorList>
    </citation>
    <scope>NUCLEOTIDE SEQUENCE [LARGE SCALE GENOMIC DNA]</scope>
</reference>
<organism evidence="8 9">
    <name type="scientific">Candidatus Woesebacteria bacterium RIFCSPHIGHO2_01_FULL_39_28</name>
    <dbReference type="NCBI Taxonomy" id="1802496"/>
    <lineage>
        <taxon>Bacteria</taxon>
        <taxon>Candidatus Woeseibacteriota</taxon>
    </lineage>
</organism>
<proteinExistence type="inferred from homology"/>
<dbReference type="EMBL" id="MGGI01000003">
    <property type="protein sequence ID" value="OGM27707.1"/>
    <property type="molecule type" value="Genomic_DNA"/>
</dbReference>
<comment type="similarity">
    <text evidence="6">Belongs to the TVP38/TMEM64 family.</text>
</comment>
<evidence type="ECO:0000259" key="7">
    <source>
        <dbReference type="Pfam" id="PF09335"/>
    </source>
</evidence>
<evidence type="ECO:0000256" key="1">
    <source>
        <dbReference type="ARBA" id="ARBA00004651"/>
    </source>
</evidence>
<feature type="transmembrane region" description="Helical" evidence="6">
    <location>
        <begin position="80"/>
        <end position="104"/>
    </location>
</feature>
<evidence type="ECO:0000313" key="8">
    <source>
        <dbReference type="EMBL" id="OGM27707.1"/>
    </source>
</evidence>
<dbReference type="Proteomes" id="UP000178851">
    <property type="component" value="Unassembled WGS sequence"/>
</dbReference>
<feature type="transmembrane region" description="Helical" evidence="6">
    <location>
        <begin position="48"/>
        <end position="68"/>
    </location>
</feature>
<feature type="transmembrane region" description="Helical" evidence="6">
    <location>
        <begin position="195"/>
        <end position="216"/>
    </location>
</feature>
<feature type="transmembrane region" description="Helical" evidence="6">
    <location>
        <begin position="164"/>
        <end position="183"/>
    </location>
</feature>
<dbReference type="GO" id="GO:0005886">
    <property type="term" value="C:plasma membrane"/>
    <property type="evidence" value="ECO:0007669"/>
    <property type="project" value="UniProtKB-SubCell"/>
</dbReference>
<keyword evidence="2 6" id="KW-1003">Cell membrane</keyword>
<evidence type="ECO:0000256" key="6">
    <source>
        <dbReference type="RuleBase" id="RU366058"/>
    </source>
</evidence>
<gene>
    <name evidence="8" type="ORF">A2627_04680</name>
</gene>
<comment type="caution">
    <text evidence="8">The sequence shown here is derived from an EMBL/GenBank/DDBJ whole genome shotgun (WGS) entry which is preliminary data.</text>
</comment>
<dbReference type="InterPro" id="IPR032816">
    <property type="entry name" value="VTT_dom"/>
</dbReference>
<dbReference type="Pfam" id="PF09335">
    <property type="entry name" value="VTT_dom"/>
    <property type="match status" value="1"/>
</dbReference>
<keyword evidence="4 6" id="KW-1133">Transmembrane helix</keyword>